<gene>
    <name evidence="8" type="ORF">QYS62_000084</name>
</gene>
<keyword evidence="9" id="KW-1185">Reference proteome</keyword>
<evidence type="ECO:0000256" key="1">
    <source>
        <dbReference type="ARBA" id="ARBA00001971"/>
    </source>
</evidence>
<reference evidence="8 9" key="1">
    <citation type="submission" date="2024-04" db="EMBL/GenBank/DDBJ databases">
        <title>Complete genome sequence of Fusarium acuminatum.</title>
        <authorList>
            <person name="Lan B."/>
        </authorList>
    </citation>
    <scope>NUCLEOTIDE SEQUENCE [LARGE SCALE GENOMIC DNA]</scope>
    <source>
        <strain evidence="8">1A</strain>
    </source>
</reference>
<proteinExistence type="inferred from homology"/>
<dbReference type="CDD" id="cd11041">
    <property type="entry name" value="CYP503A1-like"/>
    <property type="match status" value="1"/>
</dbReference>
<name>A0ABZ2WFI4_9HYPO</name>
<evidence type="ECO:0000256" key="3">
    <source>
        <dbReference type="ARBA" id="ARBA00022723"/>
    </source>
</evidence>
<accession>A0ABZ2WFI4</accession>
<evidence type="ECO:0000256" key="7">
    <source>
        <dbReference type="SAM" id="Phobius"/>
    </source>
</evidence>
<comment type="cofactor">
    <cofactor evidence="1">
        <name>heme</name>
        <dbReference type="ChEBI" id="CHEBI:30413"/>
    </cofactor>
</comment>
<keyword evidence="3" id="KW-0479">Metal-binding</keyword>
<dbReference type="EMBL" id="CP151260">
    <property type="protein sequence ID" value="WZH39176.1"/>
    <property type="molecule type" value="Genomic_DNA"/>
</dbReference>
<evidence type="ECO:0000256" key="5">
    <source>
        <dbReference type="ARBA" id="ARBA00023004"/>
    </source>
</evidence>
<dbReference type="InterPro" id="IPR002403">
    <property type="entry name" value="Cyt_P450_E_grp-IV"/>
</dbReference>
<dbReference type="InterPro" id="IPR001128">
    <property type="entry name" value="Cyt_P450"/>
</dbReference>
<keyword evidence="5" id="KW-0408">Iron</keyword>
<dbReference type="InterPro" id="IPR036396">
    <property type="entry name" value="Cyt_P450_sf"/>
</dbReference>
<dbReference type="PRINTS" id="PR00465">
    <property type="entry name" value="EP450IV"/>
</dbReference>
<evidence type="ECO:0000256" key="6">
    <source>
        <dbReference type="ARBA" id="ARBA00023033"/>
    </source>
</evidence>
<keyword evidence="4" id="KW-0560">Oxidoreductase</keyword>
<evidence type="ECO:0000256" key="2">
    <source>
        <dbReference type="ARBA" id="ARBA00010617"/>
    </source>
</evidence>
<evidence type="ECO:0000313" key="9">
    <source>
        <dbReference type="Proteomes" id="UP001489902"/>
    </source>
</evidence>
<dbReference type="PANTHER" id="PTHR46206:SF4">
    <property type="entry name" value="P450, PUTATIVE (EUROFUNG)-RELATED"/>
    <property type="match status" value="1"/>
</dbReference>
<dbReference type="PANTHER" id="PTHR46206">
    <property type="entry name" value="CYTOCHROME P450"/>
    <property type="match status" value="1"/>
</dbReference>
<dbReference type="SUPFAM" id="SSF48264">
    <property type="entry name" value="Cytochrome P450"/>
    <property type="match status" value="1"/>
</dbReference>
<protein>
    <submittedName>
        <fullName evidence="8">Ent-kaurene oxidase</fullName>
    </submittedName>
</protein>
<dbReference type="Proteomes" id="UP001489902">
    <property type="component" value="Chromosome 1"/>
</dbReference>
<evidence type="ECO:0000313" key="8">
    <source>
        <dbReference type="EMBL" id="WZH39176.1"/>
    </source>
</evidence>
<sequence>MAKSLLSSLKFNSQRCVGTLYDQLQRPYPVVFGALALCSVLLFALAFLNSNPAPKVKILLKDEIGNARQRALEYCFNPRAVMAKGYAKVNWTPVKVHDRVLRLVATNNARVFQGTAASLDEEWQAASTGYVLACFDCIRALKQWHPWLRPLVYRFIPERAAIKDQWAKGRKRVMASMNERKKKGGNLEDPPTMLDHLSSGKNESLVDDVETQLLHQMTLIAVGTVTTFSSTTQAIYDLAAHPEYIPILCQEIESVQRDQNGDFDKDSVMKMEKLDSFLKESQRLNSPDLTTFQRAAIADLTLPDGTFVPKGTKLEINTCSIHMDKDLYENPKDFDGLRFYRMRQASGQDNKYKYSSVTKSDLSWGFGRNACPGRYLSAINIKLIMAELLTNYDIKLRDGVTRPPNIEFEVLFALAGGISTQIPVNQ</sequence>
<dbReference type="Pfam" id="PF00067">
    <property type="entry name" value="p450"/>
    <property type="match status" value="1"/>
</dbReference>
<feature type="transmembrane region" description="Helical" evidence="7">
    <location>
        <begin position="28"/>
        <end position="48"/>
    </location>
</feature>
<evidence type="ECO:0000256" key="4">
    <source>
        <dbReference type="ARBA" id="ARBA00023002"/>
    </source>
</evidence>
<organism evidence="8 9">
    <name type="scientific">Fusarium acuminatum</name>
    <dbReference type="NCBI Taxonomy" id="5515"/>
    <lineage>
        <taxon>Eukaryota</taxon>
        <taxon>Fungi</taxon>
        <taxon>Dikarya</taxon>
        <taxon>Ascomycota</taxon>
        <taxon>Pezizomycotina</taxon>
        <taxon>Sordariomycetes</taxon>
        <taxon>Hypocreomycetidae</taxon>
        <taxon>Hypocreales</taxon>
        <taxon>Nectriaceae</taxon>
        <taxon>Fusarium</taxon>
        <taxon>Fusarium tricinctum species complex</taxon>
    </lineage>
</organism>
<keyword evidence="6" id="KW-0503">Monooxygenase</keyword>
<keyword evidence="7" id="KW-1133">Transmembrane helix</keyword>
<keyword evidence="7" id="KW-0812">Transmembrane</keyword>
<dbReference type="Gene3D" id="1.10.630.10">
    <property type="entry name" value="Cytochrome P450"/>
    <property type="match status" value="1"/>
</dbReference>
<comment type="similarity">
    <text evidence="2">Belongs to the cytochrome P450 family.</text>
</comment>
<keyword evidence="7" id="KW-0472">Membrane</keyword>